<keyword evidence="13" id="KW-0239">DNA-directed DNA polymerase</keyword>
<dbReference type="EC" id="2.7.7.7" evidence="4"/>
<keyword evidence="6" id="KW-0963">Cytoplasm</keyword>
<evidence type="ECO:0000313" key="18">
    <source>
        <dbReference type="EMBL" id="OGM93051.1"/>
    </source>
</evidence>
<reference evidence="18 19" key="1">
    <citation type="journal article" date="2016" name="Nat. Commun.">
        <title>Thousands of microbial genomes shed light on interconnected biogeochemical processes in an aquifer system.</title>
        <authorList>
            <person name="Anantharaman K."/>
            <person name="Brown C.T."/>
            <person name="Hug L.A."/>
            <person name="Sharon I."/>
            <person name="Castelle C.J."/>
            <person name="Probst A.J."/>
            <person name="Thomas B.C."/>
            <person name="Singh A."/>
            <person name="Wilkins M.J."/>
            <person name="Karaoz U."/>
            <person name="Brodie E.L."/>
            <person name="Williams K.H."/>
            <person name="Hubbard S.S."/>
            <person name="Banfield J.F."/>
        </authorList>
    </citation>
    <scope>NUCLEOTIDE SEQUENCE [LARGE SCALE GENOMIC DNA]</scope>
</reference>
<dbReference type="Pfam" id="PF00817">
    <property type="entry name" value="IMS"/>
    <property type="match status" value="1"/>
</dbReference>
<keyword evidence="7" id="KW-0808">Transferase</keyword>
<evidence type="ECO:0000256" key="3">
    <source>
        <dbReference type="ARBA" id="ARBA00010945"/>
    </source>
</evidence>
<dbReference type="Gene3D" id="1.10.150.20">
    <property type="entry name" value="5' to 3' exonuclease, C-terminal subdomain"/>
    <property type="match status" value="1"/>
</dbReference>
<dbReference type="Gene3D" id="3.30.1490.100">
    <property type="entry name" value="DNA polymerase, Y-family, little finger domain"/>
    <property type="match status" value="1"/>
</dbReference>
<dbReference type="Pfam" id="PF21999">
    <property type="entry name" value="IMS_HHH_1"/>
    <property type="match status" value="1"/>
</dbReference>
<comment type="similarity">
    <text evidence="3">Belongs to the DNA polymerase type-Y family.</text>
</comment>
<dbReference type="InterPro" id="IPR022880">
    <property type="entry name" value="DNApol_IV"/>
</dbReference>
<keyword evidence="15" id="KW-0234">DNA repair</keyword>
<dbReference type="Proteomes" id="UP000176422">
    <property type="component" value="Unassembled WGS sequence"/>
</dbReference>
<dbReference type="SUPFAM" id="SSF100879">
    <property type="entry name" value="Lesion bypass DNA polymerase (Y-family), little finger domain"/>
    <property type="match status" value="1"/>
</dbReference>
<evidence type="ECO:0000256" key="15">
    <source>
        <dbReference type="ARBA" id="ARBA00023204"/>
    </source>
</evidence>
<evidence type="ECO:0000256" key="12">
    <source>
        <dbReference type="ARBA" id="ARBA00022842"/>
    </source>
</evidence>
<evidence type="ECO:0000256" key="16">
    <source>
        <dbReference type="ARBA" id="ARBA00049244"/>
    </source>
</evidence>
<gene>
    <name evidence="18" type="ORF">A2372_01370</name>
</gene>
<evidence type="ECO:0000313" key="19">
    <source>
        <dbReference type="Proteomes" id="UP000176422"/>
    </source>
</evidence>
<dbReference type="GO" id="GO:0042276">
    <property type="term" value="P:error-prone translesion synthesis"/>
    <property type="evidence" value="ECO:0007669"/>
    <property type="project" value="TreeGrafter"/>
</dbReference>
<evidence type="ECO:0000259" key="17">
    <source>
        <dbReference type="PROSITE" id="PS50173"/>
    </source>
</evidence>
<evidence type="ECO:0000256" key="5">
    <source>
        <dbReference type="ARBA" id="ARBA00022457"/>
    </source>
</evidence>
<evidence type="ECO:0000256" key="6">
    <source>
        <dbReference type="ARBA" id="ARBA00022490"/>
    </source>
</evidence>
<keyword evidence="11" id="KW-0227">DNA damage</keyword>
<keyword evidence="5" id="KW-0515">Mutator protein</keyword>
<dbReference type="GO" id="GO:0003887">
    <property type="term" value="F:DNA-directed DNA polymerase activity"/>
    <property type="evidence" value="ECO:0007669"/>
    <property type="project" value="UniProtKB-KW"/>
</dbReference>
<comment type="catalytic activity">
    <reaction evidence="16">
        <text>DNA(n) + a 2'-deoxyribonucleoside 5'-triphosphate = DNA(n+1) + diphosphate</text>
        <dbReference type="Rhea" id="RHEA:22508"/>
        <dbReference type="Rhea" id="RHEA-COMP:17339"/>
        <dbReference type="Rhea" id="RHEA-COMP:17340"/>
        <dbReference type="ChEBI" id="CHEBI:33019"/>
        <dbReference type="ChEBI" id="CHEBI:61560"/>
        <dbReference type="ChEBI" id="CHEBI:173112"/>
        <dbReference type="EC" id="2.7.7.7"/>
    </reaction>
</comment>
<dbReference type="InterPro" id="IPR043128">
    <property type="entry name" value="Rev_trsase/Diguanyl_cyclase"/>
</dbReference>
<dbReference type="InterPro" id="IPR017961">
    <property type="entry name" value="DNA_pol_Y-fam_little_finger"/>
</dbReference>
<evidence type="ECO:0000256" key="8">
    <source>
        <dbReference type="ARBA" id="ARBA00022695"/>
    </source>
</evidence>
<dbReference type="InterPro" id="IPR043502">
    <property type="entry name" value="DNA/RNA_pol_sf"/>
</dbReference>
<dbReference type="InterPro" id="IPR001126">
    <property type="entry name" value="UmuC"/>
</dbReference>
<evidence type="ECO:0000256" key="4">
    <source>
        <dbReference type="ARBA" id="ARBA00012417"/>
    </source>
</evidence>
<evidence type="ECO:0000256" key="14">
    <source>
        <dbReference type="ARBA" id="ARBA00023125"/>
    </source>
</evidence>
<comment type="subcellular location">
    <subcellularLocation>
        <location evidence="2">Cytoplasm</location>
    </subcellularLocation>
</comment>
<feature type="domain" description="UmuC" evidence="17">
    <location>
        <begin position="1"/>
        <end position="92"/>
    </location>
</feature>
<organism evidence="18 19">
    <name type="scientific">Candidatus Wolfebacteria bacterium RIFOXYB1_FULL_54_12</name>
    <dbReference type="NCBI Taxonomy" id="1802559"/>
    <lineage>
        <taxon>Bacteria</taxon>
        <taxon>Candidatus Wolfeibacteriota</taxon>
    </lineage>
</organism>
<dbReference type="InterPro" id="IPR050116">
    <property type="entry name" value="DNA_polymerase-Y"/>
</dbReference>
<dbReference type="GO" id="GO:0046872">
    <property type="term" value="F:metal ion binding"/>
    <property type="evidence" value="ECO:0007669"/>
    <property type="project" value="UniProtKB-KW"/>
</dbReference>
<proteinExistence type="inferred from homology"/>
<keyword evidence="8" id="KW-0548">Nucleotidyltransferase</keyword>
<dbReference type="PANTHER" id="PTHR11076">
    <property type="entry name" value="DNA REPAIR POLYMERASE UMUC / TRANSFERASE FAMILY MEMBER"/>
    <property type="match status" value="1"/>
</dbReference>
<evidence type="ECO:0000256" key="10">
    <source>
        <dbReference type="ARBA" id="ARBA00022723"/>
    </source>
</evidence>
<dbReference type="GO" id="GO:0003684">
    <property type="term" value="F:damaged DNA binding"/>
    <property type="evidence" value="ECO:0007669"/>
    <property type="project" value="InterPro"/>
</dbReference>
<dbReference type="InterPro" id="IPR036775">
    <property type="entry name" value="DNA_pol_Y-fam_lit_finger_sf"/>
</dbReference>
<dbReference type="PANTHER" id="PTHR11076:SF33">
    <property type="entry name" value="DNA POLYMERASE KAPPA"/>
    <property type="match status" value="1"/>
</dbReference>
<sequence length="254" mass="28414">HADHIEQASIDEAYIDLTNAGSYEHAKVICRAIKKEIVQKESLTTSIGIGPNKLVAKIASDFNKPDGLTVVHEADAEAFMEQNKLRKIPGIGPRTEQTLAAHGITTIAELKRYTRQDLQKLLGKYGLDLYEKARGRDNSELVEEWTAKSISEQETLQHDTLAGDVIIALLKKLAKQVHGRFETEGFTSFKTVGITVRFEGFETKTRAKTLPAPTADITIFEFEALKLLLPFLDHRENPHRKAIRLIGVKMEKLA</sequence>
<dbReference type="CDD" id="cd03586">
    <property type="entry name" value="PolY_Pol_IV_kappa"/>
    <property type="match status" value="1"/>
</dbReference>
<feature type="non-terminal residue" evidence="18">
    <location>
        <position position="1"/>
    </location>
</feature>
<dbReference type="PROSITE" id="PS50173">
    <property type="entry name" value="UMUC"/>
    <property type="match status" value="1"/>
</dbReference>
<dbReference type="SUPFAM" id="SSF56672">
    <property type="entry name" value="DNA/RNA polymerases"/>
    <property type="match status" value="1"/>
</dbReference>
<keyword evidence="10" id="KW-0479">Metal-binding</keyword>
<name>A0A1F8DWW9_9BACT</name>
<dbReference type="GO" id="GO:0006281">
    <property type="term" value="P:DNA repair"/>
    <property type="evidence" value="ECO:0007669"/>
    <property type="project" value="UniProtKB-KW"/>
</dbReference>
<evidence type="ECO:0000256" key="7">
    <source>
        <dbReference type="ARBA" id="ARBA00022679"/>
    </source>
</evidence>
<dbReference type="AlphaFoldDB" id="A0A1F8DWW9"/>
<evidence type="ECO:0000256" key="9">
    <source>
        <dbReference type="ARBA" id="ARBA00022705"/>
    </source>
</evidence>
<evidence type="ECO:0000256" key="1">
    <source>
        <dbReference type="ARBA" id="ARBA00001946"/>
    </source>
</evidence>
<dbReference type="EMBL" id="MGIT01000001">
    <property type="protein sequence ID" value="OGM93051.1"/>
    <property type="molecule type" value="Genomic_DNA"/>
</dbReference>
<evidence type="ECO:0000256" key="13">
    <source>
        <dbReference type="ARBA" id="ARBA00022932"/>
    </source>
</evidence>
<protein>
    <recommendedName>
        <fullName evidence="4">DNA-directed DNA polymerase</fullName>
        <ecNumber evidence="4">2.7.7.7</ecNumber>
    </recommendedName>
</protein>
<keyword evidence="12" id="KW-0460">Magnesium</keyword>
<dbReference type="Gene3D" id="3.30.70.270">
    <property type="match status" value="1"/>
</dbReference>
<comment type="caution">
    <text evidence="18">The sequence shown here is derived from an EMBL/GenBank/DDBJ whole genome shotgun (WGS) entry which is preliminary data.</text>
</comment>
<dbReference type="STRING" id="1802559.A2372_01370"/>
<comment type="cofactor">
    <cofactor evidence="1">
        <name>Mg(2+)</name>
        <dbReference type="ChEBI" id="CHEBI:18420"/>
    </cofactor>
</comment>
<dbReference type="InterPro" id="IPR053848">
    <property type="entry name" value="IMS_HHH_1"/>
</dbReference>
<evidence type="ECO:0000256" key="2">
    <source>
        <dbReference type="ARBA" id="ARBA00004496"/>
    </source>
</evidence>
<dbReference type="GO" id="GO:0006260">
    <property type="term" value="P:DNA replication"/>
    <property type="evidence" value="ECO:0007669"/>
    <property type="project" value="UniProtKB-KW"/>
</dbReference>
<dbReference type="GO" id="GO:0005737">
    <property type="term" value="C:cytoplasm"/>
    <property type="evidence" value="ECO:0007669"/>
    <property type="project" value="UniProtKB-SubCell"/>
</dbReference>
<keyword evidence="9" id="KW-0235">DNA replication</keyword>
<keyword evidence="14" id="KW-0238">DNA-binding</keyword>
<accession>A0A1F8DWW9</accession>
<evidence type="ECO:0000256" key="11">
    <source>
        <dbReference type="ARBA" id="ARBA00022763"/>
    </source>
</evidence>
<dbReference type="Pfam" id="PF11799">
    <property type="entry name" value="IMS_C"/>
    <property type="match status" value="1"/>
</dbReference>